<dbReference type="AlphaFoldDB" id="A0A4R6V9F7"/>
<dbReference type="Pfam" id="PF08719">
    <property type="entry name" value="NADAR"/>
    <property type="match status" value="1"/>
</dbReference>
<reference evidence="4 5" key="1">
    <citation type="submission" date="2019-03" db="EMBL/GenBank/DDBJ databases">
        <title>Genomic Encyclopedia of Type Strains, Phase IV (KMG-IV): sequencing the most valuable type-strain genomes for metagenomic binning, comparative biology and taxonomic classification.</title>
        <authorList>
            <person name="Goeker M."/>
        </authorList>
    </citation>
    <scope>NUCLEOTIDE SEQUENCE [LARGE SCALE GENOMIC DNA]</scope>
    <source>
        <strain evidence="4 5">DSM 46770</strain>
    </source>
</reference>
<accession>A0A4R6V9F7</accession>
<comment type="catalytic activity">
    <reaction evidence="1">
        <text>5-amino-6-(5-phospho-D-ribosylamino)uracil + H2O = 5,6-diaminouracil + D-ribose 5-phosphate</text>
        <dbReference type="Rhea" id="RHEA:55020"/>
        <dbReference type="ChEBI" id="CHEBI:15377"/>
        <dbReference type="ChEBI" id="CHEBI:46252"/>
        <dbReference type="ChEBI" id="CHEBI:58453"/>
        <dbReference type="ChEBI" id="CHEBI:78346"/>
    </reaction>
</comment>
<keyword evidence="5" id="KW-1185">Reference proteome</keyword>
<feature type="domain" description="NADAR" evidence="3">
    <location>
        <begin position="45"/>
        <end position="189"/>
    </location>
</feature>
<dbReference type="Proteomes" id="UP000295281">
    <property type="component" value="Unassembled WGS sequence"/>
</dbReference>
<organism evidence="4 5">
    <name type="scientific">Actinorugispora endophytica</name>
    <dbReference type="NCBI Taxonomy" id="1605990"/>
    <lineage>
        <taxon>Bacteria</taxon>
        <taxon>Bacillati</taxon>
        <taxon>Actinomycetota</taxon>
        <taxon>Actinomycetes</taxon>
        <taxon>Streptosporangiales</taxon>
        <taxon>Nocardiopsidaceae</taxon>
        <taxon>Actinorugispora</taxon>
    </lineage>
</organism>
<dbReference type="NCBIfam" id="TIGR02464">
    <property type="entry name" value="ribofla_fusion"/>
    <property type="match status" value="1"/>
</dbReference>
<evidence type="ECO:0000313" key="4">
    <source>
        <dbReference type="EMBL" id="TDQ55468.1"/>
    </source>
</evidence>
<evidence type="ECO:0000259" key="3">
    <source>
        <dbReference type="Pfam" id="PF08719"/>
    </source>
</evidence>
<gene>
    <name evidence="4" type="ORF">EV190_101797</name>
</gene>
<comment type="catalytic activity">
    <reaction evidence="2">
        <text>2,5-diamino-6-hydroxy-4-(5-phosphoribosylamino)-pyrimidine + H2O = 2,5,6-triamino-4-hydroxypyrimidine + D-ribose 5-phosphate</text>
        <dbReference type="Rhea" id="RHEA:23436"/>
        <dbReference type="ChEBI" id="CHEBI:15377"/>
        <dbReference type="ChEBI" id="CHEBI:58614"/>
        <dbReference type="ChEBI" id="CHEBI:78346"/>
        <dbReference type="ChEBI" id="CHEBI:137796"/>
    </reaction>
</comment>
<evidence type="ECO:0000256" key="2">
    <source>
        <dbReference type="ARBA" id="ARBA00000751"/>
    </source>
</evidence>
<dbReference type="EMBL" id="SNYN01000001">
    <property type="protein sequence ID" value="TDQ55468.1"/>
    <property type="molecule type" value="Genomic_DNA"/>
</dbReference>
<protein>
    <recommendedName>
        <fullName evidence="3">NADAR domain-containing protein</fullName>
    </recommendedName>
</protein>
<proteinExistence type="predicted"/>
<evidence type="ECO:0000256" key="1">
    <source>
        <dbReference type="ARBA" id="ARBA00000022"/>
    </source>
</evidence>
<dbReference type="InterPro" id="IPR012816">
    <property type="entry name" value="NADAR"/>
</dbReference>
<name>A0A4R6V9F7_9ACTN</name>
<dbReference type="SUPFAM" id="SSF143990">
    <property type="entry name" value="YbiA-like"/>
    <property type="match status" value="1"/>
</dbReference>
<dbReference type="CDD" id="cd15457">
    <property type="entry name" value="NADAR"/>
    <property type="match status" value="1"/>
</dbReference>
<sequence length="199" mass="22215">MTPMTLRPRPPMTVTELRARHLRGERMKYLLFRGHRPGADGSPGPGCLSQWWPAAFTVDGVAYRTAEHWMMAEKARLFGDDAALARVLAADHPRTAKELGRGVRGFDEAVWRERRFDIVVRGSVHKFAGHPGLRDYLLGTRRRVLVEASPLDRVWGIGLTATDERAGDPSRWRGPNLLGFALMRARDELAAARRAPAGA</sequence>
<evidence type="ECO:0000313" key="5">
    <source>
        <dbReference type="Proteomes" id="UP000295281"/>
    </source>
</evidence>
<dbReference type="InterPro" id="IPR037238">
    <property type="entry name" value="YbiA-like_sf"/>
</dbReference>
<comment type="caution">
    <text evidence="4">The sequence shown here is derived from an EMBL/GenBank/DDBJ whole genome shotgun (WGS) entry which is preliminary data.</text>
</comment>
<dbReference type="Gene3D" id="1.10.357.40">
    <property type="entry name" value="YbiA-like"/>
    <property type="match status" value="1"/>
</dbReference>